<evidence type="ECO:0000256" key="3">
    <source>
        <dbReference type="ARBA" id="ARBA00022816"/>
    </source>
</evidence>
<dbReference type="PANTHER" id="PTHR13003:SF2">
    <property type="entry name" value="NUCLEAR PORE COMPLEX PROTEIN NUP107"/>
    <property type="match status" value="1"/>
</dbReference>
<keyword evidence="10" id="KW-1185">Reference proteome</keyword>
<comment type="caution">
    <text evidence="9">The sequence shown here is derived from an EMBL/GenBank/DDBJ whole genome shotgun (WGS) entry which is preliminary data.</text>
</comment>
<evidence type="ECO:0000256" key="2">
    <source>
        <dbReference type="ARBA" id="ARBA00022448"/>
    </source>
</evidence>
<dbReference type="GO" id="GO:0006406">
    <property type="term" value="P:mRNA export from nucleus"/>
    <property type="evidence" value="ECO:0007669"/>
    <property type="project" value="TreeGrafter"/>
</dbReference>
<comment type="function">
    <text evidence="8">Functions as a component of the nuclear pore complex (NPC).</text>
</comment>
<comment type="similarity">
    <text evidence="1 8">Belongs to the nucleoporin Nup84/Nup107 family.</text>
</comment>
<proteinExistence type="inferred from homology"/>
<dbReference type="Proteomes" id="UP001233999">
    <property type="component" value="Unassembled WGS sequence"/>
</dbReference>
<gene>
    <name evidence="9" type="ORF">L9F63_026456</name>
</gene>
<evidence type="ECO:0000256" key="5">
    <source>
        <dbReference type="ARBA" id="ARBA00023010"/>
    </source>
</evidence>
<dbReference type="GO" id="GO:0031080">
    <property type="term" value="C:nuclear pore outer ring"/>
    <property type="evidence" value="ECO:0007669"/>
    <property type="project" value="TreeGrafter"/>
</dbReference>
<evidence type="ECO:0000313" key="9">
    <source>
        <dbReference type="EMBL" id="KAJ9599695.1"/>
    </source>
</evidence>
<feature type="non-terminal residue" evidence="9">
    <location>
        <position position="1"/>
    </location>
</feature>
<comment type="subunit">
    <text evidence="8">Part of the nuclear pore complex (NPC).</text>
</comment>
<name>A0AAD8EQR3_DIPPU</name>
<evidence type="ECO:0000256" key="7">
    <source>
        <dbReference type="ARBA" id="ARBA00023242"/>
    </source>
</evidence>
<dbReference type="AlphaFoldDB" id="A0AAD8EQR3"/>
<reference evidence="9" key="1">
    <citation type="journal article" date="2023" name="IScience">
        <title>Live-bearing cockroach genome reveals convergent evolutionary mechanisms linked to viviparity in insects and beyond.</title>
        <authorList>
            <person name="Fouks B."/>
            <person name="Harrison M.C."/>
            <person name="Mikhailova A.A."/>
            <person name="Marchal E."/>
            <person name="English S."/>
            <person name="Carruthers M."/>
            <person name="Jennings E.C."/>
            <person name="Chiamaka E.L."/>
            <person name="Frigard R.A."/>
            <person name="Pippel M."/>
            <person name="Attardo G.M."/>
            <person name="Benoit J.B."/>
            <person name="Bornberg-Bauer E."/>
            <person name="Tobe S.S."/>
        </authorList>
    </citation>
    <scope>NUCLEOTIDE SEQUENCE</scope>
    <source>
        <strain evidence="9">Stay&amp;Tobe</strain>
    </source>
</reference>
<protein>
    <recommendedName>
        <fullName evidence="8">Nuclear pore complex protein</fullName>
    </recommendedName>
</protein>
<evidence type="ECO:0000256" key="6">
    <source>
        <dbReference type="ARBA" id="ARBA00023132"/>
    </source>
</evidence>
<feature type="non-terminal residue" evidence="9">
    <location>
        <position position="146"/>
    </location>
</feature>
<reference evidence="9" key="2">
    <citation type="submission" date="2023-05" db="EMBL/GenBank/DDBJ databases">
        <authorList>
            <person name="Fouks B."/>
        </authorList>
    </citation>
    <scope>NUCLEOTIDE SEQUENCE</scope>
    <source>
        <strain evidence="9">Stay&amp;Tobe</strain>
        <tissue evidence="9">Testes</tissue>
    </source>
</reference>
<keyword evidence="6 8" id="KW-0906">Nuclear pore complex</keyword>
<keyword evidence="5 8" id="KW-0811">Translocation</keyword>
<evidence type="ECO:0000256" key="1">
    <source>
        <dbReference type="ARBA" id="ARBA00009510"/>
    </source>
</evidence>
<dbReference type="PANTHER" id="PTHR13003">
    <property type="entry name" value="NUP107-RELATED"/>
    <property type="match status" value="1"/>
</dbReference>
<dbReference type="Gene3D" id="1.10.3450.20">
    <property type="match status" value="1"/>
</dbReference>
<dbReference type="GO" id="GO:0000973">
    <property type="term" value="P:post-transcriptional tethering of RNA polymerase II gene DNA at nuclear periphery"/>
    <property type="evidence" value="ECO:0007669"/>
    <property type="project" value="TreeGrafter"/>
</dbReference>
<organism evidence="9 10">
    <name type="scientific">Diploptera punctata</name>
    <name type="common">Pacific beetle cockroach</name>
    <dbReference type="NCBI Taxonomy" id="6984"/>
    <lineage>
        <taxon>Eukaryota</taxon>
        <taxon>Metazoa</taxon>
        <taxon>Ecdysozoa</taxon>
        <taxon>Arthropoda</taxon>
        <taxon>Hexapoda</taxon>
        <taxon>Insecta</taxon>
        <taxon>Pterygota</taxon>
        <taxon>Neoptera</taxon>
        <taxon>Polyneoptera</taxon>
        <taxon>Dictyoptera</taxon>
        <taxon>Blattodea</taxon>
        <taxon>Blaberoidea</taxon>
        <taxon>Blaberidae</taxon>
        <taxon>Diplopterinae</taxon>
        <taxon>Diploptera</taxon>
    </lineage>
</organism>
<dbReference type="EMBL" id="JASPKZ010000661">
    <property type="protein sequence ID" value="KAJ9599695.1"/>
    <property type="molecule type" value="Genomic_DNA"/>
</dbReference>
<dbReference type="GO" id="GO:0006606">
    <property type="term" value="P:protein import into nucleus"/>
    <property type="evidence" value="ECO:0007669"/>
    <property type="project" value="TreeGrafter"/>
</dbReference>
<keyword evidence="2 8" id="KW-0813">Transport</keyword>
<evidence type="ECO:0000313" key="10">
    <source>
        <dbReference type="Proteomes" id="UP001233999"/>
    </source>
</evidence>
<dbReference type="GO" id="GO:0031965">
    <property type="term" value="C:nuclear membrane"/>
    <property type="evidence" value="ECO:0007669"/>
    <property type="project" value="UniProtKB-SubCell"/>
</dbReference>
<dbReference type="InterPro" id="IPR007252">
    <property type="entry name" value="Nup84/Nup107"/>
</dbReference>
<evidence type="ECO:0000256" key="4">
    <source>
        <dbReference type="ARBA" id="ARBA00022927"/>
    </source>
</evidence>
<dbReference type="Pfam" id="PF04121">
    <property type="entry name" value="Nup84_Nup100"/>
    <property type="match status" value="1"/>
</dbReference>
<evidence type="ECO:0000256" key="8">
    <source>
        <dbReference type="RuleBase" id="RU365072"/>
    </source>
</evidence>
<comment type="subcellular location">
    <subcellularLocation>
        <location evidence="8">Nucleus</location>
        <location evidence="8">Nuclear pore complex</location>
    </subcellularLocation>
    <subcellularLocation>
        <location evidence="8">Nucleus membrane</location>
    </subcellularLocation>
</comment>
<accession>A0AAD8EQR3</accession>
<keyword evidence="8" id="KW-0472">Membrane</keyword>
<sequence>MMKPSCLRKCLLISDVEIWSRLRKCVGTQDRCGGQLLWKAGDFSMILTMIPPILEEEKAVVEGNPNRDIWKLMAWQMAEDKRVPIYSRATFAALSGHLSTLLAVSTLGKTLLWAYLRVIVEIRVEKEIRNISLHQYVPLPETYWSN</sequence>
<keyword evidence="7 8" id="KW-0539">Nucleus</keyword>
<keyword evidence="4" id="KW-0653">Protein transport</keyword>
<keyword evidence="3" id="KW-0509">mRNA transport</keyword>
<dbReference type="GO" id="GO:0017056">
    <property type="term" value="F:structural constituent of nuclear pore"/>
    <property type="evidence" value="ECO:0007669"/>
    <property type="project" value="UniProtKB-UniRule"/>
</dbReference>